<dbReference type="InterPro" id="IPR011701">
    <property type="entry name" value="MFS"/>
</dbReference>
<reference evidence="8 9" key="1">
    <citation type="submission" date="2018-02" db="EMBL/GenBank/DDBJ databases">
        <title>Draft genome sequences of Elsinoe sp., causing black scab on jojoba.</title>
        <authorList>
            <person name="Stodart B."/>
            <person name="Jeffress S."/>
            <person name="Ash G."/>
            <person name="Arun Chinnappa K."/>
        </authorList>
    </citation>
    <scope>NUCLEOTIDE SEQUENCE [LARGE SCALE GENOMIC DNA]</scope>
    <source>
        <strain evidence="8 9">Hillstone_2</strain>
    </source>
</reference>
<gene>
    <name evidence="8" type="ORF">C1H76_5423</name>
</gene>
<evidence type="ECO:0000256" key="3">
    <source>
        <dbReference type="ARBA" id="ARBA00022989"/>
    </source>
</evidence>
<feature type="transmembrane region" description="Helical" evidence="6">
    <location>
        <begin position="169"/>
        <end position="186"/>
    </location>
</feature>
<accession>A0A4U7AYG2</accession>
<dbReference type="SUPFAM" id="SSF103473">
    <property type="entry name" value="MFS general substrate transporter"/>
    <property type="match status" value="1"/>
</dbReference>
<dbReference type="GO" id="GO:0022857">
    <property type="term" value="F:transmembrane transporter activity"/>
    <property type="evidence" value="ECO:0007669"/>
    <property type="project" value="InterPro"/>
</dbReference>
<dbReference type="GO" id="GO:0016020">
    <property type="term" value="C:membrane"/>
    <property type="evidence" value="ECO:0007669"/>
    <property type="project" value="UniProtKB-SubCell"/>
</dbReference>
<evidence type="ECO:0000313" key="8">
    <source>
        <dbReference type="EMBL" id="TKX22315.1"/>
    </source>
</evidence>
<dbReference type="Pfam" id="PF07690">
    <property type="entry name" value="MFS_1"/>
    <property type="match status" value="1"/>
</dbReference>
<feature type="transmembrane region" description="Helical" evidence="6">
    <location>
        <begin position="424"/>
        <end position="450"/>
    </location>
</feature>
<feature type="domain" description="Major facilitator superfamily (MFS) profile" evidence="7">
    <location>
        <begin position="74"/>
        <end position="523"/>
    </location>
</feature>
<dbReference type="Gene3D" id="1.20.1720.10">
    <property type="entry name" value="Multidrug resistance protein D"/>
    <property type="match status" value="1"/>
</dbReference>
<dbReference type="AlphaFoldDB" id="A0A4U7AYG2"/>
<name>A0A4U7AYG2_9PEZI</name>
<dbReference type="Proteomes" id="UP000308133">
    <property type="component" value="Unassembled WGS sequence"/>
</dbReference>
<feature type="transmembrane region" description="Helical" evidence="6">
    <location>
        <begin position="198"/>
        <end position="217"/>
    </location>
</feature>
<feature type="transmembrane region" description="Helical" evidence="6">
    <location>
        <begin position="74"/>
        <end position="98"/>
    </location>
</feature>
<dbReference type="Gene3D" id="1.20.1250.20">
    <property type="entry name" value="MFS general substrate transporter like domains"/>
    <property type="match status" value="1"/>
</dbReference>
<feature type="compositionally biased region" description="Polar residues" evidence="5">
    <location>
        <begin position="15"/>
        <end position="30"/>
    </location>
</feature>
<feature type="transmembrane region" description="Helical" evidence="6">
    <location>
        <begin position="110"/>
        <end position="128"/>
    </location>
</feature>
<dbReference type="PROSITE" id="PS50850">
    <property type="entry name" value="MFS"/>
    <property type="match status" value="1"/>
</dbReference>
<feature type="transmembrane region" description="Helical" evidence="6">
    <location>
        <begin position="371"/>
        <end position="392"/>
    </location>
</feature>
<feature type="transmembrane region" description="Helical" evidence="6">
    <location>
        <begin position="229"/>
        <end position="249"/>
    </location>
</feature>
<evidence type="ECO:0000256" key="4">
    <source>
        <dbReference type="ARBA" id="ARBA00023136"/>
    </source>
</evidence>
<evidence type="ECO:0000256" key="2">
    <source>
        <dbReference type="ARBA" id="ARBA00022692"/>
    </source>
</evidence>
<evidence type="ECO:0000256" key="6">
    <source>
        <dbReference type="SAM" id="Phobius"/>
    </source>
</evidence>
<dbReference type="PANTHER" id="PTHR42718">
    <property type="entry name" value="MAJOR FACILITATOR SUPERFAMILY MULTIDRUG TRANSPORTER MFSC"/>
    <property type="match status" value="1"/>
</dbReference>
<dbReference type="EMBL" id="PTQR01000067">
    <property type="protein sequence ID" value="TKX22315.1"/>
    <property type="molecule type" value="Genomic_DNA"/>
</dbReference>
<feature type="transmembrane region" description="Helical" evidence="6">
    <location>
        <begin position="269"/>
        <end position="288"/>
    </location>
</feature>
<comment type="subcellular location">
    <subcellularLocation>
        <location evidence="1">Membrane</location>
        <topology evidence="1">Multi-pass membrane protein</topology>
    </subcellularLocation>
</comment>
<feature type="transmembrane region" description="Helical" evidence="6">
    <location>
        <begin position="501"/>
        <end position="519"/>
    </location>
</feature>
<organism evidence="8 9">
    <name type="scientific">Elsinoe australis</name>
    <dbReference type="NCBI Taxonomy" id="40998"/>
    <lineage>
        <taxon>Eukaryota</taxon>
        <taxon>Fungi</taxon>
        <taxon>Dikarya</taxon>
        <taxon>Ascomycota</taxon>
        <taxon>Pezizomycotina</taxon>
        <taxon>Dothideomycetes</taxon>
        <taxon>Dothideomycetidae</taxon>
        <taxon>Myriangiales</taxon>
        <taxon>Elsinoaceae</taxon>
        <taxon>Elsinoe</taxon>
    </lineage>
</organism>
<evidence type="ECO:0000259" key="7">
    <source>
        <dbReference type="PROSITE" id="PS50850"/>
    </source>
</evidence>
<sequence>MSSSDSRLEDINPHKPTTSQSSPSVALTNDKTVDMKKSTPTEPLDTDESEAKRIDRLGRQRPEVFKSAYEEYGFIFAVTMSQFITEYFISGFSVIIPTLATELNIPSASITWPASAFSLVVSTTLLPLGRLGDMYGGYPLYMAGCTWFAIWSLIAGFAQNEIMLNFCRAFQGFGPAAFLPASVLLLGSTYRPGPRKNLVFSLMGANAPLGFFAGIFFAGVSSQFTTWRVYFFIGAGLVAMVGLAGFFCIPSDMAERKAMGVKMDWLGSATMFSGLILVVFAVTAASHAPKTWATPYILVTLILGVILLGVTLYVEGWVAKAPLLPADVFRVKRMKALIVALLFSFGSLGIYLLYATLYMTDVMGGTPMQLVAWYVPFGPGAAVVAIVSGYLLHLVPGTVVVVLAGVAWLIAPLLFALAPVGANYWAWTFPSVFCATIAVDTTINISTIFISTSMPKHRQGMAGALVNSIMQLGIAFLLGFADVVQTETSDQGTMQKYKNVFWLEVACAGLAFVVMAAFVKIDKATSQLTAEEQAAAG</sequence>
<feature type="transmembrane region" description="Helical" evidence="6">
    <location>
        <begin position="336"/>
        <end position="359"/>
    </location>
</feature>
<evidence type="ECO:0000256" key="5">
    <source>
        <dbReference type="SAM" id="MobiDB-lite"/>
    </source>
</evidence>
<dbReference type="InterPro" id="IPR036259">
    <property type="entry name" value="MFS_trans_sf"/>
</dbReference>
<feature type="region of interest" description="Disordered" evidence="5">
    <location>
        <begin position="1"/>
        <end position="50"/>
    </location>
</feature>
<evidence type="ECO:0000256" key="1">
    <source>
        <dbReference type="ARBA" id="ARBA00004141"/>
    </source>
</evidence>
<keyword evidence="2 6" id="KW-0812">Transmembrane</keyword>
<comment type="caution">
    <text evidence="8">The sequence shown here is derived from an EMBL/GenBank/DDBJ whole genome shotgun (WGS) entry which is preliminary data.</text>
</comment>
<feature type="compositionally biased region" description="Basic and acidic residues" evidence="5">
    <location>
        <begin position="1"/>
        <end position="13"/>
    </location>
</feature>
<feature type="transmembrane region" description="Helical" evidence="6">
    <location>
        <begin position="140"/>
        <end position="157"/>
    </location>
</feature>
<feature type="transmembrane region" description="Helical" evidence="6">
    <location>
        <begin position="462"/>
        <end position="481"/>
    </location>
</feature>
<dbReference type="InterPro" id="IPR020846">
    <property type="entry name" value="MFS_dom"/>
</dbReference>
<proteinExistence type="predicted"/>
<feature type="transmembrane region" description="Helical" evidence="6">
    <location>
        <begin position="294"/>
        <end position="315"/>
    </location>
</feature>
<evidence type="ECO:0000313" key="9">
    <source>
        <dbReference type="Proteomes" id="UP000308133"/>
    </source>
</evidence>
<feature type="transmembrane region" description="Helical" evidence="6">
    <location>
        <begin position="399"/>
        <end position="418"/>
    </location>
</feature>
<protein>
    <submittedName>
        <fullName evidence="8">MFS transporter-like protein 98</fullName>
    </submittedName>
</protein>
<dbReference type="PANTHER" id="PTHR42718:SF36">
    <property type="entry name" value="MULTIDRUG TRANSPORTER, PUTATIVE (AFU_ORTHOLOGUE AFUA_4G13820)-RELATED"/>
    <property type="match status" value="1"/>
</dbReference>
<dbReference type="CDD" id="cd17476">
    <property type="entry name" value="MFS_Amf1_MDR_like"/>
    <property type="match status" value="1"/>
</dbReference>
<keyword evidence="3 6" id="KW-1133">Transmembrane helix</keyword>
<keyword evidence="4 6" id="KW-0472">Membrane</keyword>